<protein>
    <submittedName>
        <fullName evidence="1">Uncharacterized protein</fullName>
    </submittedName>
</protein>
<dbReference type="InterPro" id="IPR025421">
    <property type="entry name" value="DUF4148"/>
</dbReference>
<reference evidence="1 2" key="1">
    <citation type="submission" date="2020-08" db="EMBL/GenBank/DDBJ databases">
        <title>Genomic Encyclopedia of Type Strains, Phase IV (KMG-V): Genome sequencing to study the core and pangenomes of soil and plant-associated prokaryotes.</title>
        <authorList>
            <person name="Whitman W."/>
        </authorList>
    </citation>
    <scope>NUCLEOTIDE SEQUENCE [LARGE SCALE GENOMIC DNA]</scope>
    <source>
        <strain evidence="1 2">JPY158</strain>
    </source>
</reference>
<accession>A0A6I1PZ34</accession>
<dbReference type="RefSeq" id="WP_018435203.1">
    <property type="nucleotide sequence ID" value="NZ_JACHDD010000002.1"/>
</dbReference>
<keyword evidence="2" id="KW-1185">Reference proteome</keyword>
<dbReference type="AlphaFoldDB" id="A0A6I1PZ34"/>
<evidence type="ECO:0000313" key="2">
    <source>
        <dbReference type="Proteomes" id="UP000592780"/>
    </source>
</evidence>
<comment type="caution">
    <text evidence="1">The sequence shown here is derived from an EMBL/GenBank/DDBJ whole genome shotgun (WGS) entry which is preliminary data.</text>
</comment>
<dbReference type="Pfam" id="PF13663">
    <property type="entry name" value="DUF4148"/>
    <property type="match status" value="1"/>
</dbReference>
<organism evidence="1 2">
    <name type="scientific">Paraburkholderia atlantica</name>
    <dbReference type="NCBI Taxonomy" id="2654982"/>
    <lineage>
        <taxon>Bacteria</taxon>
        <taxon>Pseudomonadati</taxon>
        <taxon>Pseudomonadota</taxon>
        <taxon>Betaproteobacteria</taxon>
        <taxon>Burkholderiales</taxon>
        <taxon>Burkholderiaceae</taxon>
        <taxon>Paraburkholderia</taxon>
    </lineage>
</organism>
<name>A0A6I1PZ34_PARAM</name>
<sequence length="114" mass="11737">MKLVQSLLVAALVAVPVVSFAQSQPQHALTRAEVRAELVQLQKAGYNPASDNTQYPQNIEAAEARINAGHDAAAYGGVANGSSASGSHVPMKHASDGVYDGSNVVGLGPIYAHS</sequence>
<dbReference type="Proteomes" id="UP000592780">
    <property type="component" value="Unassembled WGS sequence"/>
</dbReference>
<gene>
    <name evidence="1" type="ORF">HDG40_001414</name>
</gene>
<dbReference type="EMBL" id="JACHDD010000002">
    <property type="protein sequence ID" value="MBB5423272.1"/>
    <property type="molecule type" value="Genomic_DNA"/>
</dbReference>
<evidence type="ECO:0000313" key="1">
    <source>
        <dbReference type="EMBL" id="MBB5423272.1"/>
    </source>
</evidence>
<proteinExistence type="predicted"/>
<dbReference type="OrthoDB" id="9035454at2"/>